<dbReference type="Gene3D" id="3.40.630.30">
    <property type="match status" value="1"/>
</dbReference>
<dbReference type="EMBL" id="JACXZS010000009">
    <property type="protein sequence ID" value="MBD3942745.1"/>
    <property type="molecule type" value="Genomic_DNA"/>
</dbReference>
<proteinExistence type="predicted"/>
<comment type="caution">
    <text evidence="2">The sequence shown here is derived from an EMBL/GenBank/DDBJ whole genome shotgun (WGS) entry which is preliminary data.</text>
</comment>
<dbReference type="RefSeq" id="WP_191172363.1">
    <property type="nucleotide sequence ID" value="NZ_JACXZS010000009.1"/>
</dbReference>
<dbReference type="SUPFAM" id="SSF55729">
    <property type="entry name" value="Acyl-CoA N-acyltransferases (Nat)"/>
    <property type="match status" value="1"/>
</dbReference>
<dbReference type="InterPro" id="IPR016181">
    <property type="entry name" value="Acyl_CoA_acyltransferase"/>
</dbReference>
<reference evidence="2 3" key="1">
    <citation type="submission" date="2020-09" db="EMBL/GenBank/DDBJ databases">
        <title>Isolation and identification of active actinomycetes.</title>
        <authorList>
            <person name="Li X."/>
        </authorList>
    </citation>
    <scope>NUCLEOTIDE SEQUENCE [LARGE SCALE GENOMIC DNA]</scope>
    <source>
        <strain evidence="2 3">NEAU-LLC</strain>
    </source>
</reference>
<dbReference type="PROSITE" id="PS51186">
    <property type="entry name" value="GNAT"/>
    <property type="match status" value="1"/>
</dbReference>
<dbReference type="PANTHER" id="PTHR43441">
    <property type="entry name" value="RIBOSOMAL-PROTEIN-SERINE ACETYLTRANSFERASE"/>
    <property type="match status" value="1"/>
</dbReference>
<evidence type="ECO:0000313" key="2">
    <source>
        <dbReference type="EMBL" id="MBD3942745.1"/>
    </source>
</evidence>
<dbReference type="InterPro" id="IPR051908">
    <property type="entry name" value="Ribosomal_N-acetyltransferase"/>
</dbReference>
<keyword evidence="3" id="KW-1185">Reference proteome</keyword>
<dbReference type="Proteomes" id="UP000598426">
    <property type="component" value="Unassembled WGS sequence"/>
</dbReference>
<evidence type="ECO:0000313" key="3">
    <source>
        <dbReference type="Proteomes" id="UP000598426"/>
    </source>
</evidence>
<sequence>MPVLLRPWSLDDAAALQDAVATSPDLERQLGPSTPATESESRDFIARRLAPSRERVNAAIVVDGRAVGNVGISSLDRVNDIGWVYYWLGTDARGRGLAARAAATIAAHGFGELGLFRLELGHRVNNPASCGFATRAGFLAEGVERQKLRYGSERFDTETHARLATDPAPDVDLLALSGF</sequence>
<name>A0ABR8NQ23_9MICO</name>
<dbReference type="Pfam" id="PF13302">
    <property type="entry name" value="Acetyltransf_3"/>
    <property type="match status" value="1"/>
</dbReference>
<feature type="domain" description="N-acetyltransferase" evidence="1">
    <location>
        <begin position="3"/>
        <end position="156"/>
    </location>
</feature>
<dbReference type="InterPro" id="IPR000182">
    <property type="entry name" value="GNAT_dom"/>
</dbReference>
<accession>A0ABR8NQ23</accession>
<organism evidence="2 3">
    <name type="scientific">Microbacterium helvum</name>
    <dbReference type="NCBI Taxonomy" id="2773713"/>
    <lineage>
        <taxon>Bacteria</taxon>
        <taxon>Bacillati</taxon>
        <taxon>Actinomycetota</taxon>
        <taxon>Actinomycetes</taxon>
        <taxon>Micrococcales</taxon>
        <taxon>Microbacteriaceae</taxon>
        <taxon>Microbacterium</taxon>
    </lineage>
</organism>
<dbReference type="PANTHER" id="PTHR43441:SF10">
    <property type="entry name" value="ACETYLTRANSFERASE"/>
    <property type="match status" value="1"/>
</dbReference>
<gene>
    <name evidence="2" type="ORF">IF188_13675</name>
</gene>
<protein>
    <submittedName>
        <fullName evidence="2">GNAT family N-acetyltransferase</fullName>
    </submittedName>
</protein>
<evidence type="ECO:0000259" key="1">
    <source>
        <dbReference type="PROSITE" id="PS51186"/>
    </source>
</evidence>